<feature type="transmembrane region" description="Helical" evidence="11">
    <location>
        <begin position="123"/>
        <end position="147"/>
    </location>
</feature>
<dbReference type="GO" id="GO:0016887">
    <property type="term" value="F:ATP hydrolysis activity"/>
    <property type="evidence" value="ECO:0007669"/>
    <property type="project" value="InterPro"/>
</dbReference>
<feature type="domain" description="ABC transporter" evidence="12">
    <location>
        <begin position="399"/>
        <end position="623"/>
    </location>
</feature>
<evidence type="ECO:0000313" key="14">
    <source>
        <dbReference type="EMBL" id="KAJ6623028.1"/>
    </source>
</evidence>
<evidence type="ECO:0000256" key="6">
    <source>
        <dbReference type="ARBA" id="ARBA00022741"/>
    </source>
</evidence>
<dbReference type="InterPro" id="IPR011527">
    <property type="entry name" value="ABC1_TM_dom"/>
</dbReference>
<feature type="transmembrane region" description="Helical" evidence="11">
    <location>
        <begin position="845"/>
        <end position="876"/>
    </location>
</feature>
<keyword evidence="4 11" id="KW-0812">Transmembrane</keyword>
<keyword evidence="7 14" id="KW-0067">ATP-binding</keyword>
<dbReference type="FunFam" id="3.40.50.300:FF:000973">
    <property type="entry name" value="Multidrug resistance-associated protein 4"/>
    <property type="match status" value="1"/>
</dbReference>
<dbReference type="SUPFAM" id="SSF90123">
    <property type="entry name" value="ABC transporter transmembrane region"/>
    <property type="match status" value="2"/>
</dbReference>
<feature type="transmembrane region" description="Helical" evidence="11">
    <location>
        <begin position="801"/>
        <end position="824"/>
    </location>
</feature>
<dbReference type="InterPro" id="IPR003439">
    <property type="entry name" value="ABC_transporter-like_ATP-bd"/>
</dbReference>
<evidence type="ECO:0000256" key="7">
    <source>
        <dbReference type="ARBA" id="ARBA00022840"/>
    </source>
</evidence>
<dbReference type="InterPro" id="IPR027417">
    <property type="entry name" value="P-loop_NTPase"/>
</dbReference>
<dbReference type="EMBL" id="WJQU01003678">
    <property type="protein sequence ID" value="KAJ6623028.1"/>
    <property type="molecule type" value="Genomic_DNA"/>
</dbReference>
<keyword evidence="3" id="KW-0813">Transport</keyword>
<feature type="transmembrane region" description="Helical" evidence="11">
    <location>
        <begin position="980"/>
        <end position="1000"/>
    </location>
</feature>
<feature type="transmembrane region" description="Helical" evidence="11">
    <location>
        <begin position="740"/>
        <end position="759"/>
    </location>
</feature>
<feature type="transmembrane region" description="Helical" evidence="11">
    <location>
        <begin position="199"/>
        <end position="220"/>
    </location>
</feature>
<evidence type="ECO:0000259" key="13">
    <source>
        <dbReference type="PROSITE" id="PS50929"/>
    </source>
</evidence>
<keyword evidence="5" id="KW-0677">Repeat</keyword>
<proteinExistence type="inferred from homology"/>
<dbReference type="InterPro" id="IPR017871">
    <property type="entry name" value="ABC_transporter-like_CS"/>
</dbReference>
<dbReference type="GO" id="GO:0140359">
    <property type="term" value="F:ABC-type transporter activity"/>
    <property type="evidence" value="ECO:0007669"/>
    <property type="project" value="InterPro"/>
</dbReference>
<dbReference type="InterPro" id="IPR003593">
    <property type="entry name" value="AAA+_ATPase"/>
</dbReference>
<protein>
    <submittedName>
        <fullName evidence="14">ATP-binding cassette sub-family C member 4</fullName>
    </submittedName>
</protein>
<feature type="transmembrane region" description="Helical" evidence="11">
    <location>
        <begin position="896"/>
        <end position="915"/>
    </location>
</feature>
<feature type="non-terminal residue" evidence="14">
    <location>
        <position position="1"/>
    </location>
</feature>
<evidence type="ECO:0000256" key="9">
    <source>
        <dbReference type="ARBA" id="ARBA00023136"/>
    </source>
</evidence>
<dbReference type="Gene3D" id="3.40.50.300">
    <property type="entry name" value="P-loop containing nucleotide triphosphate hydrolases"/>
    <property type="match status" value="1"/>
</dbReference>
<evidence type="ECO:0000259" key="12">
    <source>
        <dbReference type="PROSITE" id="PS50893"/>
    </source>
</evidence>
<dbReference type="PROSITE" id="PS50929">
    <property type="entry name" value="ABC_TM1F"/>
    <property type="match status" value="2"/>
</dbReference>
<evidence type="ECO:0000256" key="5">
    <source>
        <dbReference type="ARBA" id="ARBA00022737"/>
    </source>
</evidence>
<sequence length="1025" mass="114700">MRMKNFHHPMNTAILSKVFFCWVFPYLKNGRTKILKLKDIHPIQKDNSAEVIVKEVNRGWLLERNKSSPNLTSALIGTFSPFFAYATFLHIIKDCVLRVAQGPALGVLIYAFSSSKSGDVLGIYASVALVVLLMLFTIVHHYSIFLINELGMKIRIALTMLIYDKALRLSQCSLGKTNVSEIVNMLTNDASRFDRIMAFIPNIIVAPFQMVSTTGVLWIYLGPSCLALPLLLLLLVPLQSYVGKIFGDLRVAEAMKTDERVRIINDTLNGIQMIKMCAYENIYFQKVVTARKAELKTITKKWMFDAINKSVFEVSSKIMIMLTLLAYILLQNSIVNATSVFITLTLSNYMRNTITNYLPMAVSGLFELRVSINRIQDFLMLDEKSDVSYNQVSTKKTGIIIKDFTTRWSKYSQPIVSNTTVEIQPGQLTAVVGAVASGKTTLIHGILGELSAETGSINVQGSIAYVPQDPWIFSGTIQENILAGDKLDHEWYTLVVEACLLTQDINMLPEGDQTSVGEKGMTLSGGQKARVGLARAVYRNADIYLLDDPLSAVDVKVAKYLFENCICGILKSKTVVLVTHHLKLLSADETIQVVFLRDGAVASIGPLSKVKEHLDFQLGSNFDVDNHEAETKTKDQIDPPARTTTNIKSKSDNHNGSMENDRDEAQTKGIISWHLHQKYFSIGNGCFMLLFFLLATLAAQVFTSGSDYWLKVWSIRETNHFLLKGNATLTEHDTEKNGRYFCVGIYSAIIAAIFITSALRNFTLVLWTMSSSGELHDDLYMSLLRAPISFFEKNSIGAFNLGYILFFLLLNLGVVLGRVLNRIVNDIGNVDDNLPRLYQAAVNNLFQIIGAMLLVCYLQPVMIIPAVLLIILFYFLRNFFLSTASEIKRIESIARSPVYAHIGTTIAGLTVIRALRKEEFLRQQFIQKQDIHSGAFYLNIGSNRWFSLAADLLSTAYFFILVISYWLFYPEDNSSLGLAVSNALMLTIIFSFGVSQLTILDNQLIAVERILEYIDIPSEGDLVTA</sequence>
<feature type="transmembrane region" description="Helical" evidence="11">
    <location>
        <begin position="71"/>
        <end position="92"/>
    </location>
</feature>
<dbReference type="PROSITE" id="PS00211">
    <property type="entry name" value="ABC_TRANSPORTER_1"/>
    <property type="match status" value="1"/>
</dbReference>
<evidence type="ECO:0000313" key="15">
    <source>
        <dbReference type="Proteomes" id="UP001151699"/>
    </source>
</evidence>
<evidence type="ECO:0000256" key="2">
    <source>
        <dbReference type="ARBA" id="ARBA00009726"/>
    </source>
</evidence>
<dbReference type="AlphaFoldDB" id="A0A9Q0MI21"/>
<name>A0A9Q0MI21_9DIPT</name>
<dbReference type="InterPro" id="IPR044726">
    <property type="entry name" value="ABCC_6TM_D2"/>
</dbReference>
<dbReference type="GO" id="GO:0005524">
    <property type="term" value="F:ATP binding"/>
    <property type="evidence" value="ECO:0007669"/>
    <property type="project" value="UniProtKB-KW"/>
</dbReference>
<dbReference type="InterPro" id="IPR050173">
    <property type="entry name" value="ABC_transporter_C-like"/>
</dbReference>
<dbReference type="OrthoDB" id="6500128at2759"/>
<dbReference type="GO" id="GO:0016020">
    <property type="term" value="C:membrane"/>
    <property type="evidence" value="ECO:0007669"/>
    <property type="project" value="UniProtKB-SubCell"/>
</dbReference>
<evidence type="ECO:0000256" key="3">
    <source>
        <dbReference type="ARBA" id="ARBA00022448"/>
    </source>
</evidence>
<evidence type="ECO:0000256" key="11">
    <source>
        <dbReference type="SAM" id="Phobius"/>
    </source>
</evidence>
<comment type="subcellular location">
    <subcellularLocation>
        <location evidence="1">Membrane</location>
        <topology evidence="1">Multi-pass membrane protein</topology>
    </subcellularLocation>
</comment>
<keyword evidence="6" id="KW-0547">Nucleotide-binding</keyword>
<dbReference type="CDD" id="cd18580">
    <property type="entry name" value="ABC_6TM_ABCC_D2"/>
    <property type="match status" value="1"/>
</dbReference>
<dbReference type="Pfam" id="PF00664">
    <property type="entry name" value="ABC_membrane"/>
    <property type="match status" value="3"/>
</dbReference>
<comment type="similarity">
    <text evidence="2">Belongs to the ABC transporter superfamily. ABCC family. Conjugate transporter (TC 3.A.1.208) subfamily.</text>
</comment>
<dbReference type="SMART" id="SM00382">
    <property type="entry name" value="AAA"/>
    <property type="match status" value="1"/>
</dbReference>
<reference evidence="14" key="1">
    <citation type="submission" date="2022-07" db="EMBL/GenBank/DDBJ databases">
        <authorList>
            <person name="Trinca V."/>
            <person name="Uliana J.V.C."/>
            <person name="Torres T.T."/>
            <person name="Ward R.J."/>
            <person name="Monesi N."/>
        </authorList>
    </citation>
    <scope>NUCLEOTIDE SEQUENCE</scope>
    <source>
        <strain evidence="14">HSMRA1968</strain>
        <tissue evidence="14">Whole embryos</tissue>
    </source>
</reference>
<feature type="domain" description="ABC transmembrane type-1" evidence="13">
    <location>
        <begin position="105"/>
        <end position="356"/>
    </location>
</feature>
<feature type="transmembrane region" description="Helical" evidence="11">
    <location>
        <begin position="687"/>
        <end position="710"/>
    </location>
</feature>
<dbReference type="CDD" id="cd03250">
    <property type="entry name" value="ABCC_MRP_domain1"/>
    <property type="match status" value="1"/>
</dbReference>
<dbReference type="PANTHER" id="PTHR24223">
    <property type="entry name" value="ATP-BINDING CASSETTE SUB-FAMILY C"/>
    <property type="match status" value="1"/>
</dbReference>
<keyword evidence="15" id="KW-1185">Reference proteome</keyword>
<feature type="transmembrane region" description="Helical" evidence="11">
    <location>
        <begin position="945"/>
        <end position="968"/>
    </location>
</feature>
<dbReference type="Gene3D" id="1.20.1560.10">
    <property type="entry name" value="ABC transporter type 1, transmembrane domain"/>
    <property type="match status" value="2"/>
</dbReference>
<keyword evidence="9 11" id="KW-0472">Membrane</keyword>
<feature type="domain" description="ABC transmembrane type-1" evidence="13">
    <location>
        <begin position="680"/>
        <end position="963"/>
    </location>
</feature>
<dbReference type="PROSITE" id="PS50893">
    <property type="entry name" value="ABC_TRANSPORTER_2"/>
    <property type="match status" value="1"/>
</dbReference>
<feature type="transmembrane region" description="Helical" evidence="11">
    <location>
        <begin position="226"/>
        <end position="246"/>
    </location>
</feature>
<dbReference type="InterPro" id="IPR036640">
    <property type="entry name" value="ABC1_TM_sf"/>
</dbReference>
<accession>A0A9Q0MI21</accession>
<evidence type="ECO:0000256" key="4">
    <source>
        <dbReference type="ARBA" id="ARBA00022692"/>
    </source>
</evidence>
<dbReference type="PANTHER" id="PTHR24223:SF456">
    <property type="entry name" value="MULTIDRUG RESISTANCE-ASSOCIATED PROTEIN LETHAL(2)03659"/>
    <property type="match status" value="1"/>
</dbReference>
<organism evidence="14 15">
    <name type="scientific">Pseudolycoriella hygida</name>
    <dbReference type="NCBI Taxonomy" id="35572"/>
    <lineage>
        <taxon>Eukaryota</taxon>
        <taxon>Metazoa</taxon>
        <taxon>Ecdysozoa</taxon>
        <taxon>Arthropoda</taxon>
        <taxon>Hexapoda</taxon>
        <taxon>Insecta</taxon>
        <taxon>Pterygota</taxon>
        <taxon>Neoptera</taxon>
        <taxon>Endopterygota</taxon>
        <taxon>Diptera</taxon>
        <taxon>Nematocera</taxon>
        <taxon>Sciaroidea</taxon>
        <taxon>Sciaridae</taxon>
        <taxon>Pseudolycoriella</taxon>
    </lineage>
</organism>
<gene>
    <name evidence="14" type="primary">ABCC4_1</name>
    <name evidence="14" type="ORF">Bhyg_17124</name>
</gene>
<dbReference type="SUPFAM" id="SSF52540">
    <property type="entry name" value="P-loop containing nucleoside triphosphate hydrolases"/>
    <property type="match status" value="1"/>
</dbReference>
<dbReference type="Proteomes" id="UP001151699">
    <property type="component" value="Unassembled WGS sequence"/>
</dbReference>
<dbReference type="Pfam" id="PF00005">
    <property type="entry name" value="ABC_tran"/>
    <property type="match status" value="1"/>
</dbReference>
<evidence type="ECO:0000256" key="1">
    <source>
        <dbReference type="ARBA" id="ARBA00004141"/>
    </source>
</evidence>
<evidence type="ECO:0000256" key="8">
    <source>
        <dbReference type="ARBA" id="ARBA00022989"/>
    </source>
</evidence>
<keyword evidence="8 11" id="KW-1133">Transmembrane helix</keyword>
<feature type="compositionally biased region" description="Basic and acidic residues" evidence="10">
    <location>
        <begin position="649"/>
        <end position="661"/>
    </location>
</feature>
<evidence type="ECO:0000256" key="10">
    <source>
        <dbReference type="SAM" id="MobiDB-lite"/>
    </source>
</evidence>
<comment type="caution">
    <text evidence="14">The sequence shown here is derived from an EMBL/GenBank/DDBJ whole genome shotgun (WGS) entry which is preliminary data.</text>
</comment>
<feature type="region of interest" description="Disordered" evidence="10">
    <location>
        <begin position="629"/>
        <end position="661"/>
    </location>
</feature>